<dbReference type="PANTHER" id="PTHR43857">
    <property type="entry name" value="BLR7761 PROTEIN"/>
    <property type="match status" value="1"/>
</dbReference>
<gene>
    <name evidence="1" type="ORF">ENR23_08540</name>
</gene>
<proteinExistence type="predicted"/>
<dbReference type="CDD" id="cd06154">
    <property type="entry name" value="YjgF_YER057c_UK114_like_6"/>
    <property type="match status" value="1"/>
</dbReference>
<dbReference type="PANTHER" id="PTHR43857:SF1">
    <property type="entry name" value="YJGH FAMILY PROTEIN"/>
    <property type="match status" value="1"/>
</dbReference>
<dbReference type="Pfam" id="PF01042">
    <property type="entry name" value="Ribonuc_L-PSP"/>
    <property type="match status" value="1"/>
</dbReference>
<organism evidence="1">
    <name type="scientific">Eiseniibacteriota bacterium</name>
    <dbReference type="NCBI Taxonomy" id="2212470"/>
    <lineage>
        <taxon>Bacteria</taxon>
        <taxon>Candidatus Eiseniibacteriota</taxon>
    </lineage>
</organism>
<comment type="caution">
    <text evidence="1">The sequence shown here is derived from an EMBL/GenBank/DDBJ whole genome shotgun (WGS) entry which is preliminary data.</text>
</comment>
<dbReference type="InterPro" id="IPR035959">
    <property type="entry name" value="RutC-like_sf"/>
</dbReference>
<dbReference type="InterPro" id="IPR006175">
    <property type="entry name" value="YjgF/YER057c/UK114"/>
</dbReference>
<reference evidence="1" key="1">
    <citation type="journal article" date="2020" name="mSystems">
        <title>Genome- and Community-Level Interaction Insights into Carbon Utilization and Element Cycling Functions of Hydrothermarchaeota in Hydrothermal Sediment.</title>
        <authorList>
            <person name="Zhou Z."/>
            <person name="Liu Y."/>
            <person name="Xu W."/>
            <person name="Pan J."/>
            <person name="Luo Z.H."/>
            <person name="Li M."/>
        </authorList>
    </citation>
    <scope>NUCLEOTIDE SEQUENCE [LARGE SCALE GENOMIC DNA]</scope>
    <source>
        <strain evidence="1">SpSt-381</strain>
    </source>
</reference>
<dbReference type="SUPFAM" id="SSF55298">
    <property type="entry name" value="YjgF-like"/>
    <property type="match status" value="1"/>
</dbReference>
<dbReference type="AlphaFoldDB" id="A0A832I6H7"/>
<accession>A0A832I6H7</accession>
<name>A0A832I6H7_UNCEI</name>
<protein>
    <submittedName>
        <fullName evidence="1">RidA family protein</fullName>
    </submittedName>
</protein>
<sequence length="127" mass="13887">MSERVRVSSGSSYEPVIGFSRAVRVGRRVLVAGTAPIFPDGACPHDAGRQARRCFEIIVEALREAGAAPEHVVRTRMFLTHAADWEAVGRAHGEVFREARPAATMVVVAGLLDPRWRVEIEAEAELP</sequence>
<dbReference type="EMBL" id="DSQF01000018">
    <property type="protein sequence ID" value="HGZ43458.1"/>
    <property type="molecule type" value="Genomic_DNA"/>
</dbReference>
<dbReference type="Gene3D" id="3.30.1330.40">
    <property type="entry name" value="RutC-like"/>
    <property type="match status" value="1"/>
</dbReference>
<evidence type="ECO:0000313" key="1">
    <source>
        <dbReference type="EMBL" id="HGZ43458.1"/>
    </source>
</evidence>